<dbReference type="InterPro" id="IPR003594">
    <property type="entry name" value="HATPase_dom"/>
</dbReference>
<keyword evidence="5" id="KW-0902">Two-component regulatory system</keyword>
<dbReference type="PANTHER" id="PTHR24421">
    <property type="entry name" value="NITRATE/NITRITE SENSOR PROTEIN NARX-RELATED"/>
    <property type="match status" value="1"/>
</dbReference>
<keyword evidence="3" id="KW-0808">Transferase</keyword>
<evidence type="ECO:0000256" key="1">
    <source>
        <dbReference type="ARBA" id="ARBA00000085"/>
    </source>
</evidence>
<keyword evidence="8" id="KW-1185">Reference proteome</keyword>
<evidence type="ECO:0000256" key="2">
    <source>
        <dbReference type="ARBA" id="ARBA00012438"/>
    </source>
</evidence>
<dbReference type="SUPFAM" id="SSF55874">
    <property type="entry name" value="ATPase domain of HSP90 chaperone/DNA topoisomerase II/histidine kinase"/>
    <property type="match status" value="1"/>
</dbReference>
<protein>
    <recommendedName>
        <fullName evidence="2">histidine kinase</fullName>
        <ecNumber evidence="2">2.7.13.3</ecNumber>
    </recommendedName>
</protein>
<dbReference type="Proteomes" id="UP001589536">
    <property type="component" value="Unassembled WGS sequence"/>
</dbReference>
<evidence type="ECO:0000256" key="5">
    <source>
        <dbReference type="ARBA" id="ARBA00023012"/>
    </source>
</evidence>
<dbReference type="CDD" id="cd16917">
    <property type="entry name" value="HATPase_UhpB-NarQ-NarX-like"/>
    <property type="match status" value="1"/>
</dbReference>
<comment type="catalytic activity">
    <reaction evidence="1">
        <text>ATP + protein L-histidine = ADP + protein N-phospho-L-histidine.</text>
        <dbReference type="EC" id="2.7.13.3"/>
    </reaction>
</comment>
<comment type="caution">
    <text evidence="7">The sequence shown here is derived from an EMBL/GenBank/DDBJ whole genome shotgun (WGS) entry which is preliminary data.</text>
</comment>
<dbReference type="PROSITE" id="PS50109">
    <property type="entry name" value="HIS_KIN"/>
    <property type="match status" value="1"/>
</dbReference>
<dbReference type="EMBL" id="JBHMBH010000009">
    <property type="protein sequence ID" value="MFB9713371.1"/>
    <property type="molecule type" value="Genomic_DNA"/>
</dbReference>
<dbReference type="InterPro" id="IPR005467">
    <property type="entry name" value="His_kinase_dom"/>
</dbReference>
<organism evidence="7 8">
    <name type="scientific">Arthrobacter methylotrophus</name>
    <dbReference type="NCBI Taxonomy" id="121291"/>
    <lineage>
        <taxon>Bacteria</taxon>
        <taxon>Bacillati</taxon>
        <taxon>Actinomycetota</taxon>
        <taxon>Actinomycetes</taxon>
        <taxon>Micrococcales</taxon>
        <taxon>Micrococcaceae</taxon>
        <taxon>Arthrobacter</taxon>
    </lineage>
</organism>
<evidence type="ECO:0000313" key="8">
    <source>
        <dbReference type="Proteomes" id="UP001589536"/>
    </source>
</evidence>
<keyword evidence="4 7" id="KW-0418">Kinase</keyword>
<dbReference type="SMART" id="SM00387">
    <property type="entry name" value="HATPase_c"/>
    <property type="match status" value="1"/>
</dbReference>
<dbReference type="EC" id="2.7.13.3" evidence="2"/>
<dbReference type="PRINTS" id="PR00344">
    <property type="entry name" value="BCTRLSENSOR"/>
</dbReference>
<accession>A0ABV5ULH0</accession>
<evidence type="ECO:0000259" key="6">
    <source>
        <dbReference type="PROSITE" id="PS50109"/>
    </source>
</evidence>
<dbReference type="Gene3D" id="3.30.565.10">
    <property type="entry name" value="Histidine kinase-like ATPase, C-terminal domain"/>
    <property type="match status" value="1"/>
</dbReference>
<dbReference type="GO" id="GO:0016301">
    <property type="term" value="F:kinase activity"/>
    <property type="evidence" value="ECO:0007669"/>
    <property type="project" value="UniProtKB-KW"/>
</dbReference>
<feature type="domain" description="Histidine kinase" evidence="6">
    <location>
        <begin position="67"/>
        <end position="157"/>
    </location>
</feature>
<dbReference type="InterPro" id="IPR036890">
    <property type="entry name" value="HATPase_C_sf"/>
</dbReference>
<dbReference type="RefSeq" id="WP_345034024.1">
    <property type="nucleotide sequence ID" value="NZ_BAABED010000001.1"/>
</dbReference>
<evidence type="ECO:0000313" key="7">
    <source>
        <dbReference type="EMBL" id="MFB9713371.1"/>
    </source>
</evidence>
<evidence type="ECO:0000256" key="4">
    <source>
        <dbReference type="ARBA" id="ARBA00022777"/>
    </source>
</evidence>
<gene>
    <name evidence="7" type="ORF">ACFFPI_04290</name>
</gene>
<proteinExistence type="predicted"/>
<reference evidence="7 8" key="1">
    <citation type="submission" date="2024-09" db="EMBL/GenBank/DDBJ databases">
        <authorList>
            <person name="Sun Q."/>
            <person name="Mori K."/>
        </authorList>
    </citation>
    <scope>NUCLEOTIDE SEQUENCE [LARGE SCALE GENOMIC DNA]</scope>
    <source>
        <strain evidence="7 8">JCM 13519</strain>
    </source>
</reference>
<dbReference type="InterPro" id="IPR050482">
    <property type="entry name" value="Sensor_HK_TwoCompSys"/>
</dbReference>
<sequence>MKTASALDEVTAINGVITDRHPGDLHALGLAGCIDRLAAPLRREGTAVHWETPHHGIEISSRSASLLYQAAQEALSNAFKYAHAHDITIRLAAVYHGIRLTVTDNGTGFDSQATPAGAHHGFGLRLMSIAVNEVGGEVSVVSTPGNGTCVTVTLPLD</sequence>
<dbReference type="InterPro" id="IPR004358">
    <property type="entry name" value="Sig_transdc_His_kin-like_C"/>
</dbReference>
<name>A0ABV5ULH0_9MICC</name>
<evidence type="ECO:0000256" key="3">
    <source>
        <dbReference type="ARBA" id="ARBA00022679"/>
    </source>
</evidence>
<dbReference type="Pfam" id="PF02518">
    <property type="entry name" value="HATPase_c"/>
    <property type="match status" value="1"/>
</dbReference>